<keyword evidence="3" id="KW-1185">Reference proteome</keyword>
<dbReference type="InterPro" id="IPR041375">
    <property type="entry name" value="VapC45_PIN-like"/>
</dbReference>
<accession>A0A845UUK8</accession>
<proteinExistence type="predicted"/>
<dbReference type="Proteomes" id="UP000484885">
    <property type="component" value="Unassembled WGS sequence"/>
</dbReference>
<evidence type="ECO:0000313" key="3">
    <source>
        <dbReference type="Proteomes" id="UP000484885"/>
    </source>
</evidence>
<organism evidence="2 3">
    <name type="scientific">Wenzhouxiangella limi</name>
    <dbReference type="NCBI Taxonomy" id="2707351"/>
    <lineage>
        <taxon>Bacteria</taxon>
        <taxon>Pseudomonadati</taxon>
        <taxon>Pseudomonadota</taxon>
        <taxon>Gammaproteobacteria</taxon>
        <taxon>Chromatiales</taxon>
        <taxon>Wenzhouxiangellaceae</taxon>
        <taxon>Wenzhouxiangella</taxon>
    </lineage>
</organism>
<evidence type="ECO:0000313" key="2">
    <source>
        <dbReference type="EMBL" id="NDY95513.1"/>
    </source>
</evidence>
<evidence type="ECO:0000259" key="1">
    <source>
        <dbReference type="Pfam" id="PF18478"/>
    </source>
</evidence>
<sequence length="135" mass="15738">MRLFIDANLPPALAFALDKLTQPEGHSVSHLTQRFSRSTPDHEWISALATEGEWIVITQDRFKKNDLEKKVFRESGLTAFFLMKGWSSLTYWEKSWKLVRWWPAVIDQAERVQPGASFEIPVNFSGNGKFRQYNY</sequence>
<dbReference type="AlphaFoldDB" id="A0A845UUK8"/>
<reference evidence="2 3" key="1">
    <citation type="submission" date="2020-02" db="EMBL/GenBank/DDBJ databases">
        <authorList>
            <person name="Zhang X.-Y."/>
        </authorList>
    </citation>
    <scope>NUCLEOTIDE SEQUENCE [LARGE SCALE GENOMIC DNA]</scope>
    <source>
        <strain evidence="2 3">C33</strain>
    </source>
</reference>
<name>A0A845UUK8_9GAMM</name>
<dbReference type="Pfam" id="PF18478">
    <property type="entry name" value="PIN_10"/>
    <property type="match status" value="1"/>
</dbReference>
<dbReference type="RefSeq" id="WP_164210918.1">
    <property type="nucleotide sequence ID" value="NZ_JAAGSC010000040.1"/>
</dbReference>
<comment type="caution">
    <text evidence="2">The sequence shown here is derived from an EMBL/GenBank/DDBJ whole genome shotgun (WGS) entry which is preliminary data.</text>
</comment>
<protein>
    <recommendedName>
        <fullName evidence="1">VapC45 PIN like domain-containing protein</fullName>
    </recommendedName>
</protein>
<dbReference type="EMBL" id="JAAGSC010000040">
    <property type="protein sequence ID" value="NDY95513.1"/>
    <property type="molecule type" value="Genomic_DNA"/>
</dbReference>
<feature type="domain" description="VapC45 PIN like" evidence="1">
    <location>
        <begin position="1"/>
        <end position="83"/>
    </location>
</feature>
<gene>
    <name evidence="2" type="ORF">G3I74_07230</name>
</gene>